<gene>
    <name evidence="1" type="ORF">EYF80_008976</name>
</gene>
<reference evidence="1 2" key="1">
    <citation type="submission" date="2019-03" db="EMBL/GenBank/DDBJ databases">
        <title>First draft genome of Liparis tanakae, snailfish: a comprehensive survey of snailfish specific genes.</title>
        <authorList>
            <person name="Kim W."/>
            <person name="Song I."/>
            <person name="Jeong J.-H."/>
            <person name="Kim D."/>
            <person name="Kim S."/>
            <person name="Ryu S."/>
            <person name="Song J.Y."/>
            <person name="Lee S.K."/>
        </authorList>
    </citation>
    <scope>NUCLEOTIDE SEQUENCE [LARGE SCALE GENOMIC DNA]</scope>
    <source>
        <tissue evidence="1">Muscle</tissue>
    </source>
</reference>
<dbReference type="Proteomes" id="UP000314294">
    <property type="component" value="Unassembled WGS sequence"/>
</dbReference>
<sequence length="99" mass="11204">MSPPAPVSLPVEGADCLMQSTRSENREGHKSLERSHCWAQVILSVIALLPHCGRRHLVLHCNKYGNEQQPVIDSILLDRHVYMHKTCNRKTPAEPTVNR</sequence>
<evidence type="ECO:0000313" key="1">
    <source>
        <dbReference type="EMBL" id="TNN80742.1"/>
    </source>
</evidence>
<comment type="caution">
    <text evidence="1">The sequence shown here is derived from an EMBL/GenBank/DDBJ whole genome shotgun (WGS) entry which is preliminary data.</text>
</comment>
<organism evidence="1 2">
    <name type="scientific">Liparis tanakae</name>
    <name type="common">Tanaka's snailfish</name>
    <dbReference type="NCBI Taxonomy" id="230148"/>
    <lineage>
        <taxon>Eukaryota</taxon>
        <taxon>Metazoa</taxon>
        <taxon>Chordata</taxon>
        <taxon>Craniata</taxon>
        <taxon>Vertebrata</taxon>
        <taxon>Euteleostomi</taxon>
        <taxon>Actinopterygii</taxon>
        <taxon>Neopterygii</taxon>
        <taxon>Teleostei</taxon>
        <taxon>Neoteleostei</taxon>
        <taxon>Acanthomorphata</taxon>
        <taxon>Eupercaria</taxon>
        <taxon>Perciformes</taxon>
        <taxon>Cottioidei</taxon>
        <taxon>Cottales</taxon>
        <taxon>Liparidae</taxon>
        <taxon>Liparis</taxon>
    </lineage>
</organism>
<evidence type="ECO:0000313" key="2">
    <source>
        <dbReference type="Proteomes" id="UP000314294"/>
    </source>
</evidence>
<proteinExistence type="predicted"/>
<name>A0A4Z2ITU9_9TELE</name>
<accession>A0A4Z2ITU9</accession>
<keyword evidence="2" id="KW-1185">Reference proteome</keyword>
<dbReference type="EMBL" id="SRLO01000051">
    <property type="protein sequence ID" value="TNN80742.1"/>
    <property type="molecule type" value="Genomic_DNA"/>
</dbReference>
<protein>
    <submittedName>
        <fullName evidence="1">Uncharacterized protein</fullName>
    </submittedName>
</protein>
<dbReference type="AlphaFoldDB" id="A0A4Z2ITU9"/>